<reference evidence="3 4" key="2">
    <citation type="submission" date="2018-11" db="EMBL/GenBank/DDBJ databases">
        <authorList>
            <consortium name="Pathogen Informatics"/>
        </authorList>
    </citation>
    <scope>NUCLEOTIDE SEQUENCE [LARGE SCALE GENOMIC DNA]</scope>
</reference>
<evidence type="ECO:0000313" key="5">
    <source>
        <dbReference type="WBParaSite" id="HNAJ_0000891201-mRNA-1"/>
    </source>
</evidence>
<dbReference type="InterPro" id="IPR008978">
    <property type="entry name" value="HSP20-like_chaperone"/>
</dbReference>
<name>A0A0R3TNF4_RODNA</name>
<dbReference type="EMBL" id="UZAE01012426">
    <property type="protein sequence ID" value="VDO05099.1"/>
    <property type="molecule type" value="Genomic_DNA"/>
</dbReference>
<organism evidence="5">
    <name type="scientific">Rodentolepis nana</name>
    <name type="common">Dwarf tapeworm</name>
    <name type="synonym">Hymenolepis nana</name>
    <dbReference type="NCBI Taxonomy" id="102285"/>
    <lineage>
        <taxon>Eukaryota</taxon>
        <taxon>Metazoa</taxon>
        <taxon>Spiralia</taxon>
        <taxon>Lophotrochozoa</taxon>
        <taxon>Platyhelminthes</taxon>
        <taxon>Cestoda</taxon>
        <taxon>Eucestoda</taxon>
        <taxon>Cyclophyllidea</taxon>
        <taxon>Hymenolepididae</taxon>
        <taxon>Rodentolepis</taxon>
    </lineage>
</organism>
<dbReference type="AlphaFoldDB" id="A0A0R3TNF4"/>
<proteinExistence type="predicted"/>
<feature type="region of interest" description="Disordered" evidence="1">
    <location>
        <begin position="86"/>
        <end position="108"/>
    </location>
</feature>
<dbReference type="OrthoDB" id="2157530at2759"/>
<evidence type="ECO:0000313" key="4">
    <source>
        <dbReference type="Proteomes" id="UP000278807"/>
    </source>
</evidence>
<accession>A0A0R3TNF4</accession>
<gene>
    <name evidence="3" type="ORF">HNAJ_LOCUS8908</name>
</gene>
<sequence>MLSFRTTGVGASGLGEYSFSLDLFSSVDGETSSFTVSDTSVNVVLMKCETGVWPRLTESSTQRLPWLRTDFDRLSPSVLKAMLAVGGNADDDDDDADESSDGEWKPRANVNFIRPSPEEILLANNLDSSITPATTSNSACISNSWRPTRASNFTRYHTCNFSATKNGYVEVKRSLEVKP</sequence>
<feature type="domain" description="CS" evidence="2">
    <location>
        <begin position="1"/>
        <end position="57"/>
    </location>
</feature>
<dbReference type="Proteomes" id="UP000278807">
    <property type="component" value="Unassembled WGS sequence"/>
</dbReference>
<evidence type="ECO:0000313" key="3">
    <source>
        <dbReference type="EMBL" id="VDO05099.1"/>
    </source>
</evidence>
<dbReference type="STRING" id="102285.A0A0R3TNF4"/>
<dbReference type="WBParaSite" id="HNAJ_0000891201-mRNA-1">
    <property type="protein sequence ID" value="HNAJ_0000891201-mRNA-1"/>
    <property type="gene ID" value="HNAJ_0000891201"/>
</dbReference>
<dbReference type="Gene3D" id="2.60.40.790">
    <property type="match status" value="1"/>
</dbReference>
<dbReference type="SUPFAM" id="SSF49764">
    <property type="entry name" value="HSP20-like chaperones"/>
    <property type="match status" value="1"/>
</dbReference>
<keyword evidence="4" id="KW-1185">Reference proteome</keyword>
<dbReference type="InterPro" id="IPR007052">
    <property type="entry name" value="CS_dom"/>
</dbReference>
<reference evidence="5" key="1">
    <citation type="submission" date="2017-02" db="UniProtKB">
        <authorList>
            <consortium name="WormBaseParasite"/>
        </authorList>
    </citation>
    <scope>IDENTIFICATION</scope>
</reference>
<dbReference type="PROSITE" id="PS51203">
    <property type="entry name" value="CS"/>
    <property type="match status" value="1"/>
</dbReference>
<evidence type="ECO:0000259" key="2">
    <source>
        <dbReference type="PROSITE" id="PS51203"/>
    </source>
</evidence>
<evidence type="ECO:0000256" key="1">
    <source>
        <dbReference type="SAM" id="MobiDB-lite"/>
    </source>
</evidence>
<feature type="compositionally biased region" description="Acidic residues" evidence="1">
    <location>
        <begin position="89"/>
        <end position="101"/>
    </location>
</feature>
<protein>
    <submittedName>
        <fullName evidence="5">CS domain-containing protein</fullName>
    </submittedName>
</protein>